<accession>A0A7J0DZ01</accession>
<dbReference type="CDD" id="cd21442">
    <property type="entry name" value="SNARE_NTD_STX6-like"/>
    <property type="match status" value="1"/>
</dbReference>
<dbReference type="PANTHER" id="PTHR34949">
    <property type="entry name" value="OS05G0443700 PROTEIN"/>
    <property type="match status" value="1"/>
</dbReference>
<evidence type="ECO:0000256" key="2">
    <source>
        <dbReference type="ARBA" id="ARBA00046280"/>
    </source>
</evidence>
<dbReference type="OrthoDB" id="1889309at2759"/>
<dbReference type="InterPro" id="IPR010989">
    <property type="entry name" value="SNARE"/>
</dbReference>
<dbReference type="PANTHER" id="PTHR34949:SF6">
    <property type="entry name" value="EXPRESSED PROTEIN"/>
    <property type="match status" value="1"/>
</dbReference>
<dbReference type="GO" id="GO:0016020">
    <property type="term" value="C:membrane"/>
    <property type="evidence" value="ECO:0007669"/>
    <property type="project" value="InterPro"/>
</dbReference>
<dbReference type="GO" id="GO:0015031">
    <property type="term" value="P:protein transport"/>
    <property type="evidence" value="ECO:0007669"/>
    <property type="project" value="UniProtKB-KW"/>
</dbReference>
<comment type="subcellular location">
    <subcellularLocation>
        <location evidence="2">Endomembrane system</location>
        <topology evidence="2">Single-pass type IV membrane protein</topology>
    </subcellularLocation>
</comment>
<keyword evidence="1" id="KW-0813">Transport</keyword>
<proteinExistence type="predicted"/>
<name>A0A7J0DZ01_9ERIC</name>
<comment type="caution">
    <text evidence="4">The sequence shown here is derived from an EMBL/GenBank/DDBJ whole genome shotgun (WGS) entry which is preliminary data.</text>
</comment>
<protein>
    <submittedName>
        <fullName evidence="4">Syntaxin/t-SNARE family protein</fullName>
    </submittedName>
</protein>
<dbReference type="AlphaFoldDB" id="A0A7J0DZ01"/>
<organism evidence="4 5">
    <name type="scientific">Actinidia rufa</name>
    <dbReference type="NCBI Taxonomy" id="165716"/>
    <lineage>
        <taxon>Eukaryota</taxon>
        <taxon>Viridiplantae</taxon>
        <taxon>Streptophyta</taxon>
        <taxon>Embryophyta</taxon>
        <taxon>Tracheophyta</taxon>
        <taxon>Spermatophyta</taxon>
        <taxon>Magnoliopsida</taxon>
        <taxon>eudicotyledons</taxon>
        <taxon>Gunneridae</taxon>
        <taxon>Pentapetalae</taxon>
        <taxon>asterids</taxon>
        <taxon>Ericales</taxon>
        <taxon>Actinidiaceae</taxon>
        <taxon>Actinidia</taxon>
    </lineage>
</organism>
<keyword evidence="5" id="KW-1185">Reference proteome</keyword>
<evidence type="ECO:0000256" key="1">
    <source>
        <dbReference type="ARBA" id="ARBA00022927"/>
    </source>
</evidence>
<evidence type="ECO:0000313" key="5">
    <source>
        <dbReference type="Proteomes" id="UP000585474"/>
    </source>
</evidence>
<gene>
    <name evidence="4" type="ORF">Acr_00g0089020</name>
</gene>
<dbReference type="SUPFAM" id="SSF47661">
    <property type="entry name" value="t-snare proteins"/>
    <property type="match status" value="1"/>
</dbReference>
<keyword evidence="1" id="KW-0653">Protein transport</keyword>
<reference evidence="5" key="1">
    <citation type="submission" date="2019-07" db="EMBL/GenBank/DDBJ databases">
        <title>De Novo Assembly of kiwifruit Actinidia rufa.</title>
        <authorList>
            <person name="Sugita-Konishi S."/>
            <person name="Sato K."/>
            <person name="Mori E."/>
            <person name="Abe Y."/>
            <person name="Kisaki G."/>
            <person name="Hamano K."/>
            <person name="Suezawa K."/>
            <person name="Otani M."/>
            <person name="Fukuda T."/>
            <person name="Manabe T."/>
            <person name="Gomi K."/>
            <person name="Tabuchi M."/>
            <person name="Akimitsu K."/>
            <person name="Kataoka I."/>
        </authorList>
    </citation>
    <scope>NUCLEOTIDE SEQUENCE [LARGE SCALE GENOMIC DNA]</scope>
    <source>
        <strain evidence="5">cv. Fuchu</strain>
    </source>
</reference>
<sequence>MEHSMGGGEGQVGLAANDVNLEIEVSEMASHFDRWEKDPFFSAAEEVQESADRMESTYRTWIHSMKDSSSMGNSEELRRDLLTAHGTTKWQGFRVGKMNVELIIGLAMQLEEFERAVKSTYMNSNSDDAKERHREFVSAIGSQISKIEKSLHQSSVSNGKPPLPWVRLDEGECNELALFLSGPSMCAERTFAQTAIPQKADKHSAQDCSKNSRHSVEWNLVDDKEEKLPGHRRTASAGADIGAWKIVVGDDALLHTSSNGHPVPPPRKIPSLGLLSSMETVSKLKWSKNGYRKLKNADHHLEAGTPLPQSQQLTRYDAKAYIPDLSAKGINACYERSKSCLDGCDDCCDKQLHGWYGAIQRLLQRSQYQMQYSRPLQVVFSTVLLLGLIGELA</sequence>
<dbReference type="Gene3D" id="1.20.58.90">
    <property type="match status" value="1"/>
</dbReference>
<dbReference type="EMBL" id="BJWL01000433">
    <property type="protein sequence ID" value="GFS44183.1"/>
    <property type="molecule type" value="Genomic_DNA"/>
</dbReference>
<dbReference type="GO" id="GO:0012505">
    <property type="term" value="C:endomembrane system"/>
    <property type="evidence" value="ECO:0007669"/>
    <property type="project" value="UniProtKB-SubCell"/>
</dbReference>
<dbReference type="Proteomes" id="UP000585474">
    <property type="component" value="Unassembled WGS sequence"/>
</dbReference>
<dbReference type="GO" id="GO:0048193">
    <property type="term" value="P:Golgi vesicle transport"/>
    <property type="evidence" value="ECO:0007669"/>
    <property type="project" value="InterPro"/>
</dbReference>
<feature type="domain" description="Syntaxin 6/10/61 N-terminal" evidence="3">
    <location>
        <begin position="38"/>
        <end position="91"/>
    </location>
</feature>
<evidence type="ECO:0000313" key="4">
    <source>
        <dbReference type="EMBL" id="GFS44183.1"/>
    </source>
</evidence>
<dbReference type="Pfam" id="PF09177">
    <property type="entry name" value="STX6_10_61_N"/>
    <property type="match status" value="1"/>
</dbReference>
<evidence type="ECO:0000259" key="3">
    <source>
        <dbReference type="Pfam" id="PF09177"/>
    </source>
</evidence>
<dbReference type="InterPro" id="IPR015260">
    <property type="entry name" value="Syntaxin-6/10/61_N"/>
</dbReference>